<evidence type="ECO:0000313" key="2">
    <source>
        <dbReference type="EMBL" id="SFG56721.1"/>
    </source>
</evidence>
<dbReference type="Gene3D" id="1.10.1760.20">
    <property type="match status" value="1"/>
</dbReference>
<dbReference type="GO" id="GO:0016020">
    <property type="term" value="C:membrane"/>
    <property type="evidence" value="ECO:0007669"/>
    <property type="project" value="InterPro"/>
</dbReference>
<dbReference type="AlphaFoldDB" id="A0A1I2T348"/>
<keyword evidence="1" id="KW-0812">Transmembrane</keyword>
<evidence type="ECO:0000256" key="1">
    <source>
        <dbReference type="SAM" id="Phobius"/>
    </source>
</evidence>
<dbReference type="PIRSF" id="PIRSF037395">
    <property type="entry name" value="UCP037395_ABCper"/>
    <property type="match status" value="1"/>
</dbReference>
<feature type="transmembrane region" description="Helical" evidence="1">
    <location>
        <begin position="186"/>
        <end position="210"/>
    </location>
</feature>
<dbReference type="Proteomes" id="UP000199337">
    <property type="component" value="Unassembled WGS sequence"/>
</dbReference>
<dbReference type="STRING" id="341036.SAMN05660649_02024"/>
<organism evidence="2 3">
    <name type="scientific">Desulfotruncus arcticus DSM 17038</name>
    <dbReference type="NCBI Taxonomy" id="1121424"/>
    <lineage>
        <taxon>Bacteria</taxon>
        <taxon>Bacillati</taxon>
        <taxon>Bacillota</taxon>
        <taxon>Clostridia</taxon>
        <taxon>Eubacteriales</taxon>
        <taxon>Desulfallaceae</taxon>
        <taxon>Desulfotruncus</taxon>
    </lineage>
</organism>
<dbReference type="EMBL" id="FOOX01000006">
    <property type="protein sequence ID" value="SFG56721.1"/>
    <property type="molecule type" value="Genomic_DNA"/>
</dbReference>
<accession>A0A1I2T348</accession>
<evidence type="ECO:0000313" key="3">
    <source>
        <dbReference type="Proteomes" id="UP000199337"/>
    </source>
</evidence>
<keyword evidence="1" id="KW-1133">Transmembrane helix</keyword>
<keyword evidence="1" id="KW-0472">Membrane</keyword>
<keyword evidence="3" id="KW-1185">Reference proteome</keyword>
<dbReference type="Pfam" id="PF07155">
    <property type="entry name" value="ECF-ribofla_trS"/>
    <property type="match status" value="1"/>
</dbReference>
<dbReference type="InterPro" id="IPR009825">
    <property type="entry name" value="ECF_substrate-spec-like"/>
</dbReference>
<protein>
    <submittedName>
        <fullName evidence="2">Energy-coupling factor transport system substrate-specific component</fullName>
    </submittedName>
</protein>
<reference evidence="3" key="1">
    <citation type="submission" date="2016-10" db="EMBL/GenBank/DDBJ databases">
        <authorList>
            <person name="Varghese N."/>
            <person name="Submissions S."/>
        </authorList>
    </citation>
    <scope>NUCLEOTIDE SEQUENCE [LARGE SCALE GENOMIC DNA]</scope>
    <source>
        <strain evidence="3">DSM 17038</strain>
    </source>
</reference>
<dbReference type="RefSeq" id="WP_092471231.1">
    <property type="nucleotide sequence ID" value="NZ_FOOX01000006.1"/>
</dbReference>
<feature type="transmembrane region" description="Helical" evidence="1">
    <location>
        <begin position="96"/>
        <end position="118"/>
    </location>
</feature>
<feature type="transmembrane region" description="Helical" evidence="1">
    <location>
        <begin position="61"/>
        <end position="84"/>
    </location>
</feature>
<feature type="transmembrane region" description="Helical" evidence="1">
    <location>
        <begin position="153"/>
        <end position="174"/>
    </location>
</feature>
<proteinExistence type="predicted"/>
<gene>
    <name evidence="2" type="ORF">SAMN05660649_02024</name>
</gene>
<sequence length="237" mass="26485">MKRLFFTAILILTALLLLLSIIPENPLYNVNWALLSALVVGLSLLAFFWRFDHTAATAKEIALIATMASLAAVSRVPFAVIMSVQPTTFMVMITGYVFGARTGFMVGAVAALVSNFFLGQGPWTPWQMFCWGLCGMSAGLLGRKQVEFKMVPFLLLCGCWGYLFGWIMNIWHWLGFVYPLTLTTFIGTYMASFAFDTLHAAGNIVFSLMLGRSFYQVLTRFKKKFFIIRPATKCEGS</sequence>
<dbReference type="OrthoDB" id="5198189at2"/>
<feature type="transmembrane region" description="Helical" evidence="1">
    <location>
        <begin position="30"/>
        <end position="49"/>
    </location>
</feature>
<dbReference type="InterPro" id="IPR017196">
    <property type="entry name" value="ECF_substrate-spec_UCP037395"/>
</dbReference>
<name>A0A1I2T348_9FIRM</name>